<dbReference type="InterPro" id="IPR025184">
    <property type="entry name" value="AadA_C"/>
</dbReference>
<feature type="domain" description="Adenylyltransferase AadA C-terminal" evidence="6">
    <location>
        <begin position="193"/>
        <end position="244"/>
    </location>
</feature>
<dbReference type="InterPro" id="IPR043519">
    <property type="entry name" value="NT_sf"/>
</dbReference>
<evidence type="ECO:0000259" key="6">
    <source>
        <dbReference type="Pfam" id="PF13427"/>
    </source>
</evidence>
<dbReference type="Proteomes" id="UP000198804">
    <property type="component" value="Unassembled WGS sequence"/>
</dbReference>
<evidence type="ECO:0000256" key="3">
    <source>
        <dbReference type="ARBA" id="ARBA00035252"/>
    </source>
</evidence>
<dbReference type="GO" id="GO:0009012">
    <property type="term" value="F:aminoglycoside 3''-adenylyltransferase activity"/>
    <property type="evidence" value="ECO:0007669"/>
    <property type="project" value="UniProtKB-EC"/>
</dbReference>
<evidence type="ECO:0000256" key="1">
    <source>
        <dbReference type="ARBA" id="ARBA00022679"/>
    </source>
</evidence>
<evidence type="ECO:0000256" key="2">
    <source>
        <dbReference type="ARBA" id="ARBA00035126"/>
    </source>
</evidence>
<evidence type="ECO:0000259" key="5">
    <source>
        <dbReference type="Pfam" id="PF01909"/>
    </source>
</evidence>
<dbReference type="Pfam" id="PF01909">
    <property type="entry name" value="NTP_transf_2"/>
    <property type="match status" value="1"/>
</dbReference>
<reference evidence="8" key="1">
    <citation type="submission" date="2016-10" db="EMBL/GenBank/DDBJ databases">
        <authorList>
            <person name="Varghese N."/>
            <person name="Submissions S."/>
        </authorList>
    </citation>
    <scope>NUCLEOTIDE SEQUENCE [LARGE SCALE GENOMIC DNA]</scope>
    <source>
        <strain evidence="8">CGMCC 1.6474</strain>
    </source>
</reference>
<dbReference type="Pfam" id="PF13427">
    <property type="entry name" value="AadA_C"/>
    <property type="match status" value="1"/>
</dbReference>
<dbReference type="SUPFAM" id="SSF81301">
    <property type="entry name" value="Nucleotidyltransferase"/>
    <property type="match status" value="1"/>
</dbReference>
<evidence type="ECO:0000313" key="7">
    <source>
        <dbReference type="EMBL" id="SFL57940.1"/>
    </source>
</evidence>
<protein>
    <recommendedName>
        <fullName evidence="3">Aminoglycoside (3'') (9) adenylyltransferase</fullName>
        <ecNumber evidence="2">2.7.7.47</ecNumber>
    </recommendedName>
</protein>
<dbReference type="RefSeq" id="WP_091949892.1">
    <property type="nucleotide sequence ID" value="NZ_FOSV01000018.1"/>
</dbReference>
<name>A0A1I4IUG5_9HYPH</name>
<dbReference type="AlphaFoldDB" id="A0A1I4IUG5"/>
<keyword evidence="1" id="KW-0808">Transferase</keyword>
<organism evidence="7 8">
    <name type="scientific">Methylorubrum salsuginis</name>
    <dbReference type="NCBI Taxonomy" id="414703"/>
    <lineage>
        <taxon>Bacteria</taxon>
        <taxon>Pseudomonadati</taxon>
        <taxon>Pseudomonadota</taxon>
        <taxon>Alphaproteobacteria</taxon>
        <taxon>Hyphomicrobiales</taxon>
        <taxon>Methylobacteriaceae</taxon>
        <taxon>Methylorubrum</taxon>
    </lineage>
</organism>
<dbReference type="EMBL" id="FOSV01000018">
    <property type="protein sequence ID" value="SFL57940.1"/>
    <property type="molecule type" value="Genomic_DNA"/>
</dbReference>
<feature type="domain" description="Polymerase nucleotidyl transferase" evidence="5">
    <location>
        <begin position="31"/>
        <end position="64"/>
    </location>
</feature>
<evidence type="ECO:0000313" key="8">
    <source>
        <dbReference type="Proteomes" id="UP000198804"/>
    </source>
</evidence>
<gene>
    <name evidence="7" type="ORF">SAMN04488125_11862</name>
</gene>
<dbReference type="InterPro" id="IPR002934">
    <property type="entry name" value="Polymerase_NTP_transf_dom"/>
</dbReference>
<dbReference type="STRING" id="414703.SAMN04488125_11862"/>
<proteinExistence type="predicted"/>
<dbReference type="EC" id="2.7.7.47" evidence="2"/>
<evidence type="ECO:0000256" key="4">
    <source>
        <dbReference type="ARBA" id="ARBA00048566"/>
    </source>
</evidence>
<accession>A0A1I4IUG5</accession>
<comment type="catalytic activity">
    <reaction evidence="4">
        <text>streptomycin + ATP = 3''-O-adenylylstreptomycin + diphosphate</text>
        <dbReference type="Rhea" id="RHEA:20245"/>
        <dbReference type="ChEBI" id="CHEBI:30616"/>
        <dbReference type="ChEBI" id="CHEBI:33019"/>
        <dbReference type="ChEBI" id="CHEBI:58007"/>
        <dbReference type="ChEBI" id="CHEBI:58605"/>
        <dbReference type="EC" id="2.7.7.47"/>
    </reaction>
</comment>
<dbReference type="OrthoDB" id="4066793at2"/>
<keyword evidence="8" id="KW-1185">Reference proteome</keyword>
<sequence>MTQPDMLPRAVETVLTDYLERLDAERVPSLHGLYLVGSVALDDFRAGASDIDFVAVMDSEPSSGLRERLAQVHAGLTEAGGPHLDGPYLTVEVLRRVPTDYASVPFSLEGRFRDGEVCREVNPAVWRCLARHGRTVLGPPPSKLGIADDGEVLRAYQVGNLRTYWSRWIEQAETALAAKAPGDDASATALAWGVLGVARIICALETDRVVSKSGGGRHALAEHPGRWHPVIREALAAHEGAMERVPVETVREGLAYMRAAIATATGQTAACNDRT</sequence>